<dbReference type="AlphaFoldDB" id="A0A2W1BL73"/>
<gene>
    <name evidence="2" type="primary">HaOG211236</name>
    <name evidence="2" type="ORF">B5X24_HaOG211236</name>
</gene>
<keyword evidence="3" id="KW-1185">Reference proteome</keyword>
<sequence length="103" mass="11421">MTEVKENFLRRRKADKAPELIAQAHVYGGWVSSLDHTEGDDGIPVLSGPWLEPRPGCEKSPLPTASTRTRGGDLPGQGHSGPSVQWPEPHFKEGTFRYYYALC</sequence>
<protein>
    <submittedName>
        <fullName evidence="2">Uncharacterized protein</fullName>
    </submittedName>
</protein>
<accession>A0A2W1BL73</accession>
<evidence type="ECO:0000256" key="1">
    <source>
        <dbReference type="SAM" id="MobiDB-lite"/>
    </source>
</evidence>
<evidence type="ECO:0000313" key="3">
    <source>
        <dbReference type="Proteomes" id="UP000249218"/>
    </source>
</evidence>
<reference evidence="2 3" key="1">
    <citation type="journal article" date="2017" name="BMC Biol.">
        <title>Genomic innovations, transcriptional plasticity and gene loss underlying the evolution and divergence of two highly polyphagous and invasive Helicoverpa pest species.</title>
        <authorList>
            <person name="Pearce S.L."/>
            <person name="Clarke D.F."/>
            <person name="East P.D."/>
            <person name="Elfekih S."/>
            <person name="Gordon K.H."/>
            <person name="Jermiin L.S."/>
            <person name="McGaughran A."/>
            <person name="Oakeshott J.G."/>
            <person name="Papanikolaou A."/>
            <person name="Perera O.P."/>
            <person name="Rane R.V."/>
            <person name="Richards S."/>
            <person name="Tay W.T."/>
            <person name="Walsh T.K."/>
            <person name="Anderson A."/>
            <person name="Anderson C.J."/>
            <person name="Asgari S."/>
            <person name="Board P.G."/>
            <person name="Bretschneider A."/>
            <person name="Campbell P.M."/>
            <person name="Chertemps T."/>
            <person name="Christeller J.T."/>
            <person name="Coppin C.W."/>
            <person name="Downes S.J."/>
            <person name="Duan G."/>
            <person name="Farnsworth C.A."/>
            <person name="Good R.T."/>
            <person name="Han L.B."/>
            <person name="Han Y.C."/>
            <person name="Hatje K."/>
            <person name="Horne I."/>
            <person name="Huang Y.P."/>
            <person name="Hughes D.S."/>
            <person name="Jacquin-Joly E."/>
            <person name="James W."/>
            <person name="Jhangiani S."/>
            <person name="Kollmar M."/>
            <person name="Kuwar S.S."/>
            <person name="Li S."/>
            <person name="Liu N.Y."/>
            <person name="Maibeche M.T."/>
            <person name="Miller J.R."/>
            <person name="Montagne N."/>
            <person name="Perry T."/>
            <person name="Qu J."/>
            <person name="Song S.V."/>
            <person name="Sutton G.G."/>
            <person name="Vogel H."/>
            <person name="Walenz B.P."/>
            <person name="Xu W."/>
            <person name="Zhang H.J."/>
            <person name="Zou Z."/>
            <person name="Batterham P."/>
            <person name="Edwards O.R."/>
            <person name="Feyereisen R."/>
            <person name="Gibbs R.A."/>
            <person name="Heckel D.G."/>
            <person name="McGrath A."/>
            <person name="Robin C."/>
            <person name="Scherer S.E."/>
            <person name="Worley K.C."/>
            <person name="Wu Y.D."/>
        </authorList>
    </citation>
    <scope>NUCLEOTIDE SEQUENCE [LARGE SCALE GENOMIC DNA]</scope>
    <source>
        <strain evidence="2">Harm_GR_Male_#8</strain>
        <tissue evidence="2">Whole organism</tissue>
    </source>
</reference>
<dbReference type="EMBL" id="KZ150190">
    <property type="protein sequence ID" value="PZC72423.1"/>
    <property type="molecule type" value="Genomic_DNA"/>
</dbReference>
<proteinExistence type="predicted"/>
<feature type="region of interest" description="Disordered" evidence="1">
    <location>
        <begin position="41"/>
        <end position="88"/>
    </location>
</feature>
<dbReference type="Proteomes" id="UP000249218">
    <property type="component" value="Unassembled WGS sequence"/>
</dbReference>
<name>A0A2W1BL73_HELAM</name>
<evidence type="ECO:0000313" key="2">
    <source>
        <dbReference type="EMBL" id="PZC72423.1"/>
    </source>
</evidence>
<organism evidence="2 3">
    <name type="scientific">Helicoverpa armigera</name>
    <name type="common">Cotton bollworm</name>
    <name type="synonym">Heliothis armigera</name>
    <dbReference type="NCBI Taxonomy" id="29058"/>
    <lineage>
        <taxon>Eukaryota</taxon>
        <taxon>Metazoa</taxon>
        <taxon>Ecdysozoa</taxon>
        <taxon>Arthropoda</taxon>
        <taxon>Hexapoda</taxon>
        <taxon>Insecta</taxon>
        <taxon>Pterygota</taxon>
        <taxon>Neoptera</taxon>
        <taxon>Endopterygota</taxon>
        <taxon>Lepidoptera</taxon>
        <taxon>Glossata</taxon>
        <taxon>Ditrysia</taxon>
        <taxon>Noctuoidea</taxon>
        <taxon>Noctuidae</taxon>
        <taxon>Heliothinae</taxon>
        <taxon>Helicoverpa</taxon>
    </lineage>
</organism>